<dbReference type="AlphaFoldDB" id="A0A9N8KUX1"/>
<reference evidence="2" key="1">
    <citation type="submission" date="2021-12" db="EMBL/GenBank/DDBJ databases">
        <authorList>
            <person name="King R."/>
        </authorList>
    </citation>
    <scope>NUCLEOTIDE SEQUENCE</scope>
</reference>
<dbReference type="OrthoDB" id="10660988at2759"/>
<dbReference type="Proteomes" id="UP001154114">
    <property type="component" value="Chromosome 5"/>
</dbReference>
<feature type="region of interest" description="Disordered" evidence="1">
    <location>
        <begin position="174"/>
        <end position="215"/>
    </location>
</feature>
<protein>
    <submittedName>
        <fullName evidence="2">Uncharacterized protein</fullName>
    </submittedName>
</protein>
<sequence>MAVWKRSETNEQERTEKKVKMSALIQELGKRVDCREMGASECSAFIQGEKVMAIELETARFGARRVHSLALTRAAPADTYSDRAYCGSSTMLSMRKINYLSPRVASFVTFVFSQYLMTAKWSRPSRLPSLRKPPRLLAKELIPSHCQGLLNRYHFALPPKNARTSMARCARKTLVSDGSSAADRPSHLAPLRPRRLPRRLPAASDRPRPSVSRLT</sequence>
<accession>A0A9N8KUX1</accession>
<proteinExistence type="predicted"/>
<evidence type="ECO:0000313" key="3">
    <source>
        <dbReference type="Proteomes" id="UP001154114"/>
    </source>
</evidence>
<gene>
    <name evidence="2" type="ORF">CINC_LOCUS10989</name>
</gene>
<name>A0A9N8KUX1_CHRIL</name>
<evidence type="ECO:0000313" key="2">
    <source>
        <dbReference type="EMBL" id="CAD0196701.1"/>
    </source>
</evidence>
<keyword evidence="3" id="KW-1185">Reference proteome</keyword>
<evidence type="ECO:0000256" key="1">
    <source>
        <dbReference type="SAM" id="MobiDB-lite"/>
    </source>
</evidence>
<dbReference type="EMBL" id="LR824008">
    <property type="protein sequence ID" value="CAD0196701.1"/>
    <property type="molecule type" value="Genomic_DNA"/>
</dbReference>
<organism evidence="2 3">
    <name type="scientific">Chrysodeixis includens</name>
    <name type="common">Soybean looper</name>
    <name type="synonym">Pseudoplusia includens</name>
    <dbReference type="NCBI Taxonomy" id="689277"/>
    <lineage>
        <taxon>Eukaryota</taxon>
        <taxon>Metazoa</taxon>
        <taxon>Ecdysozoa</taxon>
        <taxon>Arthropoda</taxon>
        <taxon>Hexapoda</taxon>
        <taxon>Insecta</taxon>
        <taxon>Pterygota</taxon>
        <taxon>Neoptera</taxon>
        <taxon>Endopterygota</taxon>
        <taxon>Lepidoptera</taxon>
        <taxon>Glossata</taxon>
        <taxon>Ditrysia</taxon>
        <taxon>Noctuoidea</taxon>
        <taxon>Noctuidae</taxon>
        <taxon>Plusiinae</taxon>
        <taxon>Chrysodeixis</taxon>
    </lineage>
</organism>